<proteinExistence type="predicted"/>
<dbReference type="Pfam" id="PF08718">
    <property type="entry name" value="GLTP"/>
    <property type="match status" value="1"/>
</dbReference>
<dbReference type="SUPFAM" id="SSF110004">
    <property type="entry name" value="Glycolipid transfer protein, GLTP"/>
    <property type="match status" value="1"/>
</dbReference>
<dbReference type="InterPro" id="IPR036497">
    <property type="entry name" value="GLTP_sf"/>
</dbReference>
<organism evidence="2">
    <name type="scientific">Amphora coffeiformis</name>
    <dbReference type="NCBI Taxonomy" id="265554"/>
    <lineage>
        <taxon>Eukaryota</taxon>
        <taxon>Sar</taxon>
        <taxon>Stramenopiles</taxon>
        <taxon>Ochrophyta</taxon>
        <taxon>Bacillariophyta</taxon>
        <taxon>Bacillariophyceae</taxon>
        <taxon>Bacillariophycidae</taxon>
        <taxon>Thalassiophysales</taxon>
        <taxon>Catenulaceae</taxon>
        <taxon>Amphora</taxon>
    </lineage>
</organism>
<evidence type="ECO:0000313" key="2">
    <source>
        <dbReference type="EMBL" id="CAE0404268.1"/>
    </source>
</evidence>
<accession>A0A7S3KZF6</accession>
<protein>
    <recommendedName>
        <fullName evidence="1">Glycolipid transfer protein domain-containing protein</fullName>
    </recommendedName>
</protein>
<dbReference type="Gene3D" id="1.10.3520.10">
    <property type="entry name" value="Glycolipid transfer protein"/>
    <property type="match status" value="1"/>
</dbReference>
<dbReference type="InterPro" id="IPR014830">
    <property type="entry name" value="Glycolipid_transfer_prot_dom"/>
</dbReference>
<dbReference type="GO" id="GO:0005737">
    <property type="term" value="C:cytoplasm"/>
    <property type="evidence" value="ECO:0007669"/>
    <property type="project" value="InterPro"/>
</dbReference>
<dbReference type="GO" id="GO:0120013">
    <property type="term" value="F:lipid transfer activity"/>
    <property type="evidence" value="ECO:0007669"/>
    <property type="project" value="InterPro"/>
</dbReference>
<name>A0A7S3KZF6_9STRA</name>
<reference evidence="2" key="1">
    <citation type="submission" date="2021-01" db="EMBL/GenBank/DDBJ databases">
        <authorList>
            <person name="Corre E."/>
            <person name="Pelletier E."/>
            <person name="Niang G."/>
            <person name="Scheremetjew M."/>
            <person name="Finn R."/>
            <person name="Kale V."/>
            <person name="Holt S."/>
            <person name="Cochrane G."/>
            <person name="Meng A."/>
            <person name="Brown T."/>
            <person name="Cohen L."/>
        </authorList>
    </citation>
    <scope>NUCLEOTIDE SEQUENCE</scope>
    <source>
        <strain evidence="2">CCMP127</strain>
    </source>
</reference>
<sequence>MKSCCETATLPTVRSASSLPSDRPVWNTYEDSPSSSYSLKIPSTWTVGKVSLVCLLLAVTGMVHDAMSTNVVRPNVSGAPRSKSSLGSAAISSVTEALSPILPFTGGVDLRREEYRTSSPWETVQSLYTQTVDAFASANAYASSKTFKEPSTKFVRRVKADRPMVLSATEPFVKTKLIAELTLADVTEAFRYATESNKEGFDEAKFLRKLDHNMKQIITSMKNAVEQSRGSDAQDSFVLATQTPVGSMDALKFSAAMRIFAEWRLLRQVPEGYKGFAVGMSLGHKDVVQNVVKIEQRVHDWLDFQSDEMEDDNSVLRSPTIAQILEHEQNMNAHPNLPRLMDKTAAMGLLWVRRQLMYQTSLFANALKVPTTYSTSKDAIVAAYIEVYDRYHGWAVQKIFNYSFQSAPEAVEVFRHMNPRKLDEVKVDLRNGKLSRSSPTKESNFTAANADENPVAAFFGNIGNDIGNWWNEVTNKKKSTPIVGSDDDQFEQLVSAAMENDASQHIAHYMTVVEPILNDLAGVFDKYNMDDPTKV</sequence>
<evidence type="ECO:0000259" key="1">
    <source>
        <dbReference type="Pfam" id="PF08718"/>
    </source>
</evidence>
<dbReference type="AlphaFoldDB" id="A0A7S3KZF6"/>
<dbReference type="EMBL" id="HBIM01002763">
    <property type="protein sequence ID" value="CAE0404268.1"/>
    <property type="molecule type" value="Transcribed_RNA"/>
</dbReference>
<gene>
    <name evidence="2" type="ORF">ACOF00016_LOCUS2421</name>
</gene>
<feature type="domain" description="Glycolipid transfer protein" evidence="1">
    <location>
        <begin position="281"/>
        <end position="418"/>
    </location>
</feature>